<protein>
    <submittedName>
        <fullName evidence="2">DNA helicase</fullName>
    </submittedName>
</protein>
<sequence>MNNVDPFLCYHGLIRTATDGEMEVIVGHVDGGFTYTDIFKPGLNRASDIVSIFEKPFVRKFELGQAVLKMLEERVDVQEKVYGEFGDEPTITTGVIREHIVFGDANQLQREAIYHMVTQNPKNAFVLYGPARTGKTYIGLQ</sequence>
<keyword evidence="1" id="KW-1185">Reference proteome</keyword>
<name>A0A914XXI8_9BILA</name>
<proteinExistence type="predicted"/>
<reference evidence="2" key="1">
    <citation type="submission" date="2022-11" db="UniProtKB">
        <authorList>
            <consortium name="WormBaseParasite"/>
        </authorList>
    </citation>
    <scope>IDENTIFICATION</scope>
</reference>
<organism evidence="1 2">
    <name type="scientific">Panagrolaimus superbus</name>
    <dbReference type="NCBI Taxonomy" id="310955"/>
    <lineage>
        <taxon>Eukaryota</taxon>
        <taxon>Metazoa</taxon>
        <taxon>Ecdysozoa</taxon>
        <taxon>Nematoda</taxon>
        <taxon>Chromadorea</taxon>
        <taxon>Rhabditida</taxon>
        <taxon>Tylenchina</taxon>
        <taxon>Panagrolaimomorpha</taxon>
        <taxon>Panagrolaimoidea</taxon>
        <taxon>Panagrolaimidae</taxon>
        <taxon>Panagrolaimus</taxon>
    </lineage>
</organism>
<accession>A0A914XXI8</accession>
<dbReference type="WBParaSite" id="PSU_v2.g11241.t1">
    <property type="protein sequence ID" value="PSU_v2.g11241.t1"/>
    <property type="gene ID" value="PSU_v2.g11241"/>
</dbReference>
<dbReference type="AlphaFoldDB" id="A0A914XXI8"/>
<evidence type="ECO:0000313" key="1">
    <source>
        <dbReference type="Proteomes" id="UP000887577"/>
    </source>
</evidence>
<evidence type="ECO:0000313" key="2">
    <source>
        <dbReference type="WBParaSite" id="PSU_v2.g11241.t1"/>
    </source>
</evidence>
<dbReference type="Proteomes" id="UP000887577">
    <property type="component" value="Unplaced"/>
</dbReference>